<keyword evidence="1" id="KW-0812">Transmembrane</keyword>
<keyword evidence="1" id="KW-1133">Transmembrane helix</keyword>
<feature type="transmembrane region" description="Helical" evidence="1">
    <location>
        <begin position="12"/>
        <end position="30"/>
    </location>
</feature>
<dbReference type="OrthoDB" id="10554799at2759"/>
<dbReference type="RefSeq" id="XP_068362142.1">
    <property type="nucleotide sequence ID" value="XM_068502452.1"/>
</dbReference>
<sequence>MSSSSDSSKIKIIVGSVVAIVAIIVGIFIVNGQLSIDEITQIASTTPSTTYDNPIPFIFAENFRRQLTSFVHNDSHCQTLLIVGPSGSGKSRGLRQFQSELNANNTLVFNFDFKQIGPDISSNDLMFSIHQDISASIHAVDTKSFPVQSVLPILEKYVSLLSTTLSRPPYKKFHNPLLSNVTQYYYTIFDHIRVSPSLAFRTLLEASEAISSYIHPVFMISEPENLLECTNEKIGNILTIFWEELRDFYMNDHSLPIITEVSDQSAITLHKLPFDHDQFKFLYNTGFSFKEAEAVLVKKEKIFTKQELQLLFDTFGAHGQSIAYAHELTREGYTIGESITQIRDNSRGQVISTLKRSSNETRFWHFMKKVQSNKVLPVNYDEESAVYSLRNKLTTLVNGTKVEIGNKILSNVISDILHQ</sequence>
<gene>
    <name evidence="2" type="ORF">TRFO_22249</name>
</gene>
<name>A0A1J4KH80_9EUKA</name>
<evidence type="ECO:0000256" key="1">
    <source>
        <dbReference type="SAM" id="Phobius"/>
    </source>
</evidence>
<dbReference type="InterPro" id="IPR027417">
    <property type="entry name" value="P-loop_NTPase"/>
</dbReference>
<keyword evidence="3" id="KW-1185">Reference proteome</keyword>
<dbReference type="AlphaFoldDB" id="A0A1J4KH80"/>
<dbReference type="Gene3D" id="3.40.50.300">
    <property type="entry name" value="P-loop containing nucleotide triphosphate hydrolases"/>
    <property type="match status" value="1"/>
</dbReference>
<accession>A0A1J4KH80</accession>
<organism evidence="2 3">
    <name type="scientific">Tritrichomonas foetus</name>
    <dbReference type="NCBI Taxonomy" id="1144522"/>
    <lineage>
        <taxon>Eukaryota</taxon>
        <taxon>Metamonada</taxon>
        <taxon>Parabasalia</taxon>
        <taxon>Tritrichomonadida</taxon>
        <taxon>Tritrichomonadidae</taxon>
        <taxon>Tritrichomonas</taxon>
    </lineage>
</organism>
<reference evidence="2" key="1">
    <citation type="submission" date="2016-10" db="EMBL/GenBank/DDBJ databases">
        <authorList>
            <person name="Benchimol M."/>
            <person name="Almeida L.G."/>
            <person name="Vasconcelos A.T."/>
            <person name="Perreira-Neves A."/>
            <person name="Rosa I.A."/>
            <person name="Tasca T."/>
            <person name="Bogo M.R."/>
            <person name="de Souza W."/>
        </authorList>
    </citation>
    <scope>NUCLEOTIDE SEQUENCE [LARGE SCALE GENOMIC DNA]</scope>
    <source>
        <strain evidence="2">K</strain>
    </source>
</reference>
<keyword evidence="1" id="KW-0472">Membrane</keyword>
<dbReference type="EMBL" id="MLAK01000651">
    <property type="protein sequence ID" value="OHT09006.1"/>
    <property type="molecule type" value="Genomic_DNA"/>
</dbReference>
<evidence type="ECO:0000313" key="2">
    <source>
        <dbReference type="EMBL" id="OHT09006.1"/>
    </source>
</evidence>
<dbReference type="VEuPathDB" id="TrichDB:TRFO_22249"/>
<dbReference type="Proteomes" id="UP000179807">
    <property type="component" value="Unassembled WGS sequence"/>
</dbReference>
<comment type="caution">
    <text evidence="2">The sequence shown here is derived from an EMBL/GenBank/DDBJ whole genome shotgun (WGS) entry which is preliminary data.</text>
</comment>
<proteinExistence type="predicted"/>
<dbReference type="GeneID" id="94837156"/>
<protein>
    <submittedName>
        <fullName evidence="2">Uncharacterized protein</fullName>
    </submittedName>
</protein>
<dbReference type="SUPFAM" id="SSF52540">
    <property type="entry name" value="P-loop containing nucleoside triphosphate hydrolases"/>
    <property type="match status" value="1"/>
</dbReference>
<evidence type="ECO:0000313" key="3">
    <source>
        <dbReference type="Proteomes" id="UP000179807"/>
    </source>
</evidence>